<dbReference type="GO" id="GO:0005886">
    <property type="term" value="C:plasma membrane"/>
    <property type="evidence" value="ECO:0007669"/>
    <property type="project" value="UniProtKB-SubCell"/>
</dbReference>
<comment type="subcellular location">
    <subcellularLocation>
        <location evidence="1">Cell membrane</location>
        <topology evidence="1">Multi-pass membrane protein</topology>
    </subcellularLocation>
</comment>
<evidence type="ECO:0000256" key="4">
    <source>
        <dbReference type="ARBA" id="ARBA00022692"/>
    </source>
</evidence>
<dbReference type="PANTHER" id="PTHR37937:SF1">
    <property type="entry name" value="CONJUGATIVE TRANSFER: DNA TRANSPORT"/>
    <property type="match status" value="1"/>
</dbReference>
<evidence type="ECO:0000313" key="7">
    <source>
        <dbReference type="EMBL" id="PQA86029.1"/>
    </source>
</evidence>
<evidence type="ECO:0000256" key="6">
    <source>
        <dbReference type="ARBA" id="ARBA00023136"/>
    </source>
</evidence>
<evidence type="ECO:0000256" key="5">
    <source>
        <dbReference type="ARBA" id="ARBA00022989"/>
    </source>
</evidence>
<evidence type="ECO:0000256" key="2">
    <source>
        <dbReference type="ARBA" id="ARBA00008806"/>
    </source>
</evidence>
<dbReference type="CDD" id="cd01127">
    <property type="entry name" value="TrwB_TraG_TraD_VirD4"/>
    <property type="match status" value="1"/>
</dbReference>
<comment type="caution">
    <text evidence="7">The sequence shown here is derived from an EMBL/GenBank/DDBJ whole genome shotgun (WGS) entry which is preliminary data.</text>
</comment>
<accession>A0A2S7K0K0</accession>
<dbReference type="EMBL" id="PJCH01000015">
    <property type="protein sequence ID" value="PQA86029.1"/>
    <property type="molecule type" value="Genomic_DNA"/>
</dbReference>
<keyword evidence="3" id="KW-1003">Cell membrane</keyword>
<gene>
    <name evidence="7" type="ORF">CW354_16750</name>
</gene>
<evidence type="ECO:0000256" key="1">
    <source>
        <dbReference type="ARBA" id="ARBA00004651"/>
    </source>
</evidence>
<dbReference type="Gene3D" id="3.40.50.300">
    <property type="entry name" value="P-loop containing nucleotide triphosphate hydrolases"/>
    <property type="match status" value="1"/>
</dbReference>
<organism evidence="7 8">
    <name type="scientific">Hyphococcus luteus</name>
    <dbReference type="NCBI Taxonomy" id="2058213"/>
    <lineage>
        <taxon>Bacteria</taxon>
        <taxon>Pseudomonadati</taxon>
        <taxon>Pseudomonadota</taxon>
        <taxon>Alphaproteobacteria</taxon>
        <taxon>Parvularculales</taxon>
        <taxon>Parvularculaceae</taxon>
        <taxon>Hyphococcus</taxon>
    </lineage>
</organism>
<evidence type="ECO:0000313" key="8">
    <source>
        <dbReference type="Proteomes" id="UP000239504"/>
    </source>
</evidence>
<protein>
    <submittedName>
        <fullName evidence="7">TRAG family protein</fullName>
    </submittedName>
</protein>
<dbReference type="AlphaFoldDB" id="A0A2S7K0K0"/>
<dbReference type="PANTHER" id="PTHR37937">
    <property type="entry name" value="CONJUGATIVE TRANSFER: DNA TRANSPORT"/>
    <property type="match status" value="1"/>
</dbReference>
<keyword evidence="4" id="KW-0812">Transmembrane</keyword>
<dbReference type="RefSeq" id="WP_104831241.1">
    <property type="nucleotide sequence ID" value="NZ_PJCH01000015.1"/>
</dbReference>
<dbReference type="InterPro" id="IPR003688">
    <property type="entry name" value="TraG/VirD4"/>
</dbReference>
<evidence type="ECO:0000256" key="3">
    <source>
        <dbReference type="ARBA" id="ARBA00022475"/>
    </source>
</evidence>
<sequence>MLDIFPRGVENKANPNAFPDAAWASPATLTAHAKWKFEPGAILAGRIGNTPLGLTDDRHLITVAGSRAGKGRSAIIPNMCLYPGSIVAIDPKGDLATVTAARRGNGSNDSGGMGQDVFVLDPFESAQGAASDYRASFNPLDMIDADGPYGRDDAALLADALIIPSKVEQHWTDAARLLLTGVILHICATCQGEERSLIAVRKALTADMDGFAELLAEMSVSETADGVVARAANTLIAMSDKERAGVLSTAIVQTGFLDSPAMRSVLQRSDFMLGDLKEKPTSVYLSLPAGRMGTHSRWLRLMIALTIEAMERNRTKPSHPVLIIMDEFHALGQMNVIERAAGLIAGFGVRLWPILQDISQLKALYPQSWETFLGNAGLSQWFGINDLTTLEYLSKRLGQTTLDVVSQGEISKGQAMNGFSGKSLSKQVVSLMSAEEISRYFSRQSGRQLLLYPGSDPIAVARIDYDSDPLLTGKFDADPNYS</sequence>
<keyword evidence="5" id="KW-1133">Transmembrane helix</keyword>
<reference evidence="7 8" key="1">
    <citation type="submission" date="2017-12" db="EMBL/GenBank/DDBJ databases">
        <authorList>
            <person name="Hurst M.R.H."/>
        </authorList>
    </citation>
    <scope>NUCLEOTIDE SEQUENCE [LARGE SCALE GENOMIC DNA]</scope>
    <source>
        <strain evidence="7 8">SY-3-19</strain>
    </source>
</reference>
<dbReference type="Pfam" id="PF02534">
    <property type="entry name" value="T4SS-DNA_transf"/>
    <property type="match status" value="1"/>
</dbReference>
<keyword evidence="6" id="KW-0472">Membrane</keyword>
<comment type="similarity">
    <text evidence="2">Belongs to the VirD4/TraG family.</text>
</comment>
<dbReference type="SUPFAM" id="SSF52540">
    <property type="entry name" value="P-loop containing nucleoside triphosphate hydrolases"/>
    <property type="match status" value="1"/>
</dbReference>
<proteinExistence type="inferred from homology"/>
<dbReference type="Proteomes" id="UP000239504">
    <property type="component" value="Unassembled WGS sequence"/>
</dbReference>
<dbReference type="InterPro" id="IPR051539">
    <property type="entry name" value="T4SS-coupling_protein"/>
</dbReference>
<name>A0A2S7K0K0_9PROT</name>
<keyword evidence="8" id="KW-1185">Reference proteome</keyword>
<dbReference type="InterPro" id="IPR027417">
    <property type="entry name" value="P-loop_NTPase"/>
</dbReference>
<dbReference type="OrthoDB" id="9759295at2"/>